<feature type="compositionally biased region" description="Basic residues" evidence="1">
    <location>
        <begin position="177"/>
        <end position="187"/>
    </location>
</feature>
<reference evidence="2 3" key="1">
    <citation type="submission" date="2014-04" db="EMBL/GenBank/DDBJ databases">
        <title>Evolutionary Origins and Diversification of the Mycorrhizal Mutualists.</title>
        <authorList>
            <consortium name="DOE Joint Genome Institute"/>
            <consortium name="Mycorrhizal Genomics Consortium"/>
            <person name="Kohler A."/>
            <person name="Kuo A."/>
            <person name="Nagy L.G."/>
            <person name="Floudas D."/>
            <person name="Copeland A."/>
            <person name="Barry K.W."/>
            <person name="Cichocki N."/>
            <person name="Veneault-Fourrey C."/>
            <person name="LaButti K."/>
            <person name="Lindquist E.A."/>
            <person name="Lipzen A."/>
            <person name="Lundell T."/>
            <person name="Morin E."/>
            <person name="Murat C."/>
            <person name="Riley R."/>
            <person name="Ohm R."/>
            <person name="Sun H."/>
            <person name="Tunlid A."/>
            <person name="Henrissat B."/>
            <person name="Grigoriev I.V."/>
            <person name="Hibbett D.S."/>
            <person name="Martin F."/>
        </authorList>
    </citation>
    <scope>NUCLEOTIDE SEQUENCE [LARGE SCALE GENOMIC DNA]</scope>
    <source>
        <strain evidence="2 3">MD-312</strain>
    </source>
</reference>
<evidence type="ECO:0000313" key="2">
    <source>
        <dbReference type="EMBL" id="KIJ64979.1"/>
    </source>
</evidence>
<proteinExistence type="predicted"/>
<keyword evidence="3" id="KW-1185">Reference proteome</keyword>
<dbReference type="EMBL" id="KN839845">
    <property type="protein sequence ID" value="KIJ64979.1"/>
    <property type="molecule type" value="Genomic_DNA"/>
</dbReference>
<protein>
    <submittedName>
        <fullName evidence="2">Uncharacterized protein</fullName>
    </submittedName>
</protein>
<dbReference type="OrthoDB" id="2685742at2759"/>
<gene>
    <name evidence="2" type="ORF">HYDPIDRAFT_111700</name>
</gene>
<dbReference type="AlphaFoldDB" id="A0A0C9VH78"/>
<dbReference type="HOGENOM" id="CLU_105941_0_0_1"/>
<feature type="compositionally biased region" description="Polar residues" evidence="1">
    <location>
        <begin position="217"/>
        <end position="228"/>
    </location>
</feature>
<feature type="compositionally biased region" description="Low complexity" evidence="1">
    <location>
        <begin position="189"/>
        <end position="207"/>
    </location>
</feature>
<feature type="region of interest" description="Disordered" evidence="1">
    <location>
        <begin position="69"/>
        <end position="91"/>
    </location>
</feature>
<sequence length="228" mass="25351">MAPRRGAPAPRTQVPESENGNPQDREQPEAHQQSTSRNVLQDKVNEQAQELLALKTLLEKEISARQMAEQAAMTNGGPNSSMHGTTIEKPKGQAGEKGFNLMAEMMLEDDKPSYLAILRDVRDLCHAAQLDWTIDYRHQPPKDIGNIFDVAKKRHPYLVRFRHNWATSEIIKQFLRNRRKHTARKSRSVSESSGGANASSPGPSRAAVGGRGRHAQSSRSNNSRTPVS</sequence>
<feature type="compositionally biased region" description="Polar residues" evidence="1">
    <location>
        <begin position="30"/>
        <end position="39"/>
    </location>
</feature>
<dbReference type="Proteomes" id="UP000053820">
    <property type="component" value="Unassembled WGS sequence"/>
</dbReference>
<feature type="compositionally biased region" description="Polar residues" evidence="1">
    <location>
        <begin position="72"/>
        <end position="84"/>
    </location>
</feature>
<evidence type="ECO:0000313" key="3">
    <source>
        <dbReference type="Proteomes" id="UP000053820"/>
    </source>
</evidence>
<feature type="region of interest" description="Disordered" evidence="1">
    <location>
        <begin position="177"/>
        <end position="228"/>
    </location>
</feature>
<feature type="region of interest" description="Disordered" evidence="1">
    <location>
        <begin position="1"/>
        <end position="39"/>
    </location>
</feature>
<accession>A0A0C9VH78</accession>
<name>A0A0C9VH78_9AGAM</name>
<evidence type="ECO:0000256" key="1">
    <source>
        <dbReference type="SAM" id="MobiDB-lite"/>
    </source>
</evidence>
<organism evidence="2 3">
    <name type="scientific">Hydnomerulius pinastri MD-312</name>
    <dbReference type="NCBI Taxonomy" id="994086"/>
    <lineage>
        <taxon>Eukaryota</taxon>
        <taxon>Fungi</taxon>
        <taxon>Dikarya</taxon>
        <taxon>Basidiomycota</taxon>
        <taxon>Agaricomycotina</taxon>
        <taxon>Agaricomycetes</taxon>
        <taxon>Agaricomycetidae</taxon>
        <taxon>Boletales</taxon>
        <taxon>Boletales incertae sedis</taxon>
        <taxon>Leucogyrophana</taxon>
    </lineage>
</organism>